<dbReference type="SUPFAM" id="SSF56219">
    <property type="entry name" value="DNase I-like"/>
    <property type="match status" value="1"/>
</dbReference>
<dbReference type="AlphaFoldDB" id="A0A933SAS8"/>
<gene>
    <name evidence="2" type="ORF">HZA61_06460</name>
</gene>
<dbReference type="InterPro" id="IPR005135">
    <property type="entry name" value="Endo/exonuclease/phosphatase"/>
</dbReference>
<sequence>MLLRPVPAVAASRPTSDTLTVVTINLWHDQHDWPKRLAVILAELRRLKPDVVLLQEVLQHATLRNQAETLGDSLGFGVQFASVDGPERTKRYGNAILTPHRVLMGEQRNLAPTDDYRAVAHVRFAWRGREVDAYATHLHHTKEGGAIRATQIRHLLAYVDSTRGRGPVVVGGDFNCELGTPEMNLVTAQWRDAFRAVHPDATREEAATYNPVFGADVGVIDHVFVEAAPKRKVTPVSCDVIFRTIAADSVWASDHFGVVARLVYR</sequence>
<dbReference type="Pfam" id="PF03372">
    <property type="entry name" value="Exo_endo_phos"/>
    <property type="match status" value="1"/>
</dbReference>
<dbReference type="EMBL" id="JACRIW010000042">
    <property type="protein sequence ID" value="MBI5169111.1"/>
    <property type="molecule type" value="Genomic_DNA"/>
</dbReference>
<evidence type="ECO:0000259" key="1">
    <source>
        <dbReference type="Pfam" id="PF03372"/>
    </source>
</evidence>
<evidence type="ECO:0000313" key="2">
    <source>
        <dbReference type="EMBL" id="MBI5169111.1"/>
    </source>
</evidence>
<dbReference type="GO" id="GO:0016020">
    <property type="term" value="C:membrane"/>
    <property type="evidence" value="ECO:0007669"/>
    <property type="project" value="GOC"/>
</dbReference>
<proteinExistence type="predicted"/>
<dbReference type="InterPro" id="IPR036691">
    <property type="entry name" value="Endo/exonu/phosph_ase_sf"/>
</dbReference>
<dbReference type="GO" id="GO:0004519">
    <property type="term" value="F:endonuclease activity"/>
    <property type="evidence" value="ECO:0007669"/>
    <property type="project" value="UniProtKB-KW"/>
</dbReference>
<dbReference type="Proteomes" id="UP000696931">
    <property type="component" value="Unassembled WGS sequence"/>
</dbReference>
<protein>
    <submittedName>
        <fullName evidence="2">Endonuclease/exonuclease/phosphatase family protein</fullName>
    </submittedName>
</protein>
<feature type="domain" description="Endonuclease/exonuclease/phosphatase" evidence="1">
    <location>
        <begin position="22"/>
        <end position="255"/>
    </location>
</feature>
<reference evidence="2" key="1">
    <citation type="submission" date="2020-07" db="EMBL/GenBank/DDBJ databases">
        <title>Huge and variable diversity of episymbiotic CPR bacteria and DPANN archaea in groundwater ecosystems.</title>
        <authorList>
            <person name="He C.Y."/>
            <person name="Keren R."/>
            <person name="Whittaker M."/>
            <person name="Farag I.F."/>
            <person name="Doudna J."/>
            <person name="Cate J.H.D."/>
            <person name="Banfield J.F."/>
        </authorList>
    </citation>
    <scope>NUCLEOTIDE SEQUENCE</scope>
    <source>
        <strain evidence="2">NC_groundwater_1813_Pr3_B-0.1um_71_17</strain>
    </source>
</reference>
<name>A0A933SAS8_UNCEI</name>
<dbReference type="Gene3D" id="3.60.10.10">
    <property type="entry name" value="Endonuclease/exonuclease/phosphatase"/>
    <property type="match status" value="1"/>
</dbReference>
<keyword evidence="2" id="KW-0378">Hydrolase</keyword>
<keyword evidence="2" id="KW-0540">Nuclease</keyword>
<accession>A0A933SAS8</accession>
<dbReference type="PANTHER" id="PTHR14859:SF15">
    <property type="entry name" value="ENDONUCLEASE_EXONUCLEASE_PHOSPHATASE DOMAIN-CONTAINING PROTEIN"/>
    <property type="match status" value="1"/>
</dbReference>
<dbReference type="InterPro" id="IPR051916">
    <property type="entry name" value="GPI-anchor_lipid_remodeler"/>
</dbReference>
<organism evidence="2 3">
    <name type="scientific">Eiseniibacteriota bacterium</name>
    <dbReference type="NCBI Taxonomy" id="2212470"/>
    <lineage>
        <taxon>Bacteria</taxon>
        <taxon>Candidatus Eiseniibacteriota</taxon>
    </lineage>
</organism>
<keyword evidence="2" id="KW-0255">Endonuclease</keyword>
<comment type="caution">
    <text evidence="2">The sequence shown here is derived from an EMBL/GenBank/DDBJ whole genome shotgun (WGS) entry which is preliminary data.</text>
</comment>
<evidence type="ECO:0000313" key="3">
    <source>
        <dbReference type="Proteomes" id="UP000696931"/>
    </source>
</evidence>
<dbReference type="GO" id="GO:0006506">
    <property type="term" value="P:GPI anchor biosynthetic process"/>
    <property type="evidence" value="ECO:0007669"/>
    <property type="project" value="TreeGrafter"/>
</dbReference>
<dbReference type="PANTHER" id="PTHR14859">
    <property type="entry name" value="CALCOFLUOR WHITE HYPERSENSITIVE PROTEIN PRECURSOR"/>
    <property type="match status" value="1"/>
</dbReference>